<dbReference type="PATRIC" id="fig|1240678.4.peg.3991"/>
<gene>
    <name evidence="2" type="ORF">SNA_18935</name>
</gene>
<sequence length="140" mass="14453">MSTTTRDEVIAIEQKAVDHAYECYGARLAEMSGTSAATASAAALGAGPLDARLATARELYDRADTGPTAVTLLGLLATATPPPPAGSSTKITGSRRAPADWPPCTPTGSAPPRPPLHRQLAHRAPRRQPGPPLTTTPPRA</sequence>
<feature type="compositionally biased region" description="Basic residues" evidence="1">
    <location>
        <begin position="115"/>
        <end position="126"/>
    </location>
</feature>
<dbReference type="RefSeq" id="WP_044365802.1">
    <property type="nucleotide sequence ID" value="NZ_JRKI01000026.1"/>
</dbReference>
<feature type="compositionally biased region" description="Pro residues" evidence="1">
    <location>
        <begin position="100"/>
        <end position="114"/>
    </location>
</feature>
<name>A0A0D7CLQ5_9ACTN</name>
<feature type="region of interest" description="Disordered" evidence="1">
    <location>
        <begin position="77"/>
        <end position="140"/>
    </location>
</feature>
<dbReference type="Proteomes" id="UP000032458">
    <property type="component" value="Unassembled WGS sequence"/>
</dbReference>
<dbReference type="EMBL" id="JRKI01000026">
    <property type="protein sequence ID" value="KIZ17021.1"/>
    <property type="molecule type" value="Genomic_DNA"/>
</dbReference>
<protein>
    <submittedName>
        <fullName evidence="2">Uncharacterized protein</fullName>
    </submittedName>
</protein>
<feature type="compositionally biased region" description="Pro residues" evidence="1">
    <location>
        <begin position="128"/>
        <end position="140"/>
    </location>
</feature>
<evidence type="ECO:0000313" key="3">
    <source>
        <dbReference type="Proteomes" id="UP000032458"/>
    </source>
</evidence>
<evidence type="ECO:0000313" key="2">
    <source>
        <dbReference type="EMBL" id="KIZ17021.1"/>
    </source>
</evidence>
<dbReference type="AlphaFoldDB" id="A0A0D7CLQ5"/>
<proteinExistence type="predicted"/>
<comment type="caution">
    <text evidence="2">The sequence shown here is derived from an EMBL/GenBank/DDBJ whole genome shotgun (WGS) entry which is preliminary data.</text>
</comment>
<organism evidence="2 3">
    <name type="scientific">Streptomyces natalensis ATCC 27448</name>
    <dbReference type="NCBI Taxonomy" id="1240678"/>
    <lineage>
        <taxon>Bacteria</taxon>
        <taxon>Bacillati</taxon>
        <taxon>Actinomycetota</taxon>
        <taxon>Actinomycetes</taxon>
        <taxon>Kitasatosporales</taxon>
        <taxon>Streptomycetaceae</taxon>
        <taxon>Streptomyces</taxon>
    </lineage>
</organism>
<evidence type="ECO:0000256" key="1">
    <source>
        <dbReference type="SAM" id="MobiDB-lite"/>
    </source>
</evidence>
<accession>A0A0D7CLQ5</accession>
<keyword evidence="3" id="KW-1185">Reference proteome</keyword>
<reference evidence="2 3" key="1">
    <citation type="submission" date="2014-09" db="EMBL/GenBank/DDBJ databases">
        <title>Draft genome sequence of Streptomyces natalensis ATCC 27448, producer of the antifungal pimaricin.</title>
        <authorList>
            <person name="Mendes M.V."/>
            <person name="Beites T."/>
            <person name="Pires S."/>
            <person name="Santos C.L."/>
            <person name="Moradas-Ferreira P."/>
        </authorList>
    </citation>
    <scope>NUCLEOTIDE SEQUENCE [LARGE SCALE GENOMIC DNA]</scope>
    <source>
        <strain evidence="2 3">ATCC 27448</strain>
    </source>
</reference>